<evidence type="ECO:0000313" key="2">
    <source>
        <dbReference type="EMBL" id="KLI62819.1"/>
    </source>
</evidence>
<comment type="caution">
    <text evidence="2">The sequence shown here is derived from an EMBL/GenBank/DDBJ whole genome shotgun (WGS) entry which is preliminary data.</text>
</comment>
<keyword evidence="3" id="KW-1185">Reference proteome</keyword>
<evidence type="ECO:0008006" key="4">
    <source>
        <dbReference type="Google" id="ProtNLM"/>
    </source>
</evidence>
<organism evidence="2 3">
    <name type="scientific">Aurantiacibacter marinus</name>
    <dbReference type="NCBI Taxonomy" id="874156"/>
    <lineage>
        <taxon>Bacteria</taxon>
        <taxon>Pseudomonadati</taxon>
        <taxon>Pseudomonadota</taxon>
        <taxon>Alphaproteobacteria</taxon>
        <taxon>Sphingomonadales</taxon>
        <taxon>Erythrobacteraceae</taxon>
        <taxon>Aurantiacibacter</taxon>
    </lineage>
</organism>
<dbReference type="Proteomes" id="UP000053455">
    <property type="component" value="Unassembled WGS sequence"/>
</dbReference>
<dbReference type="STRING" id="874156.GCA_001021555_02494"/>
<dbReference type="PATRIC" id="fig|874156.12.peg.2482"/>
<accession>A0A0H0XKH7</accession>
<feature type="chain" id="PRO_5002588934" description="YbjN domain-containing protein" evidence="1">
    <location>
        <begin position="18"/>
        <end position="176"/>
    </location>
</feature>
<proteinExistence type="predicted"/>
<reference evidence="2 3" key="1">
    <citation type="submission" date="2015-04" db="EMBL/GenBank/DDBJ databases">
        <title>The draft genome sequence of Erythrobacter marinus HWDM-33.</title>
        <authorList>
            <person name="Zhuang L."/>
            <person name="Liu Y."/>
            <person name="Shao Z."/>
        </authorList>
    </citation>
    <scope>NUCLEOTIDE SEQUENCE [LARGE SCALE GENOMIC DNA]</scope>
    <source>
        <strain evidence="2 3">HWDM-33</strain>
    </source>
</reference>
<feature type="signal peptide" evidence="1">
    <location>
        <begin position="1"/>
        <end position="17"/>
    </location>
</feature>
<evidence type="ECO:0000313" key="3">
    <source>
        <dbReference type="Proteomes" id="UP000053455"/>
    </source>
</evidence>
<gene>
    <name evidence="2" type="ORF">AAV99_12075</name>
</gene>
<protein>
    <recommendedName>
        <fullName evidence="4">YbjN domain-containing protein</fullName>
    </recommendedName>
</protein>
<dbReference type="AlphaFoldDB" id="A0A0H0XKH7"/>
<dbReference type="EMBL" id="LBHU01000004">
    <property type="protein sequence ID" value="KLI62819.1"/>
    <property type="molecule type" value="Genomic_DNA"/>
</dbReference>
<evidence type="ECO:0000256" key="1">
    <source>
        <dbReference type="SAM" id="SignalP"/>
    </source>
</evidence>
<sequence>MGMLALAAPFAANTAFAQTRSPDTIDPAEMLSALDAGSVDAALAVVTVNAVAQMDEAGNQFMTATVGNGLTFEIHFASCEQELSQACKAMYLIARWDAVSPDAQEQMEALANNFQMERPIVSTGFLPDGKPYLLRFVIADYGIQQGNVLSEFSNFIQNATDFHNLIGTEVPLNAAE</sequence>
<name>A0A0H0XKH7_9SPHN</name>
<keyword evidence="1" id="KW-0732">Signal</keyword>